<organism evidence="8 9">
    <name type="scientific">Maudiozyma humilis</name>
    <name type="common">Sour dough yeast</name>
    <name type="synonym">Kazachstania humilis</name>
    <dbReference type="NCBI Taxonomy" id="51915"/>
    <lineage>
        <taxon>Eukaryota</taxon>
        <taxon>Fungi</taxon>
        <taxon>Dikarya</taxon>
        <taxon>Ascomycota</taxon>
        <taxon>Saccharomycotina</taxon>
        <taxon>Saccharomycetes</taxon>
        <taxon>Saccharomycetales</taxon>
        <taxon>Saccharomycetaceae</taxon>
        <taxon>Maudiozyma</taxon>
    </lineage>
</organism>
<dbReference type="SUPFAM" id="SSF46565">
    <property type="entry name" value="Chaperone J-domain"/>
    <property type="match status" value="1"/>
</dbReference>
<evidence type="ECO:0000256" key="4">
    <source>
        <dbReference type="PROSITE-ProRule" id="PRU00042"/>
    </source>
</evidence>
<evidence type="ECO:0000259" key="7">
    <source>
        <dbReference type="PROSITE" id="PS50157"/>
    </source>
</evidence>
<feature type="compositionally biased region" description="Basic and acidic residues" evidence="5">
    <location>
        <begin position="520"/>
        <end position="529"/>
    </location>
</feature>
<dbReference type="InterPro" id="IPR051964">
    <property type="entry name" value="Chaperone_stress_response"/>
</dbReference>
<dbReference type="Pfam" id="PF00226">
    <property type="entry name" value="DnaJ"/>
    <property type="match status" value="1"/>
</dbReference>
<feature type="domain" description="C2H2-type" evidence="7">
    <location>
        <begin position="366"/>
        <end position="393"/>
    </location>
</feature>
<dbReference type="CDD" id="cd06257">
    <property type="entry name" value="DnaJ"/>
    <property type="match status" value="1"/>
</dbReference>
<feature type="region of interest" description="Disordered" evidence="5">
    <location>
        <begin position="272"/>
        <end position="312"/>
    </location>
</feature>
<dbReference type="PROSITE" id="PS50076">
    <property type="entry name" value="DNAJ_2"/>
    <property type="match status" value="1"/>
</dbReference>
<evidence type="ECO:0000256" key="3">
    <source>
        <dbReference type="ARBA" id="ARBA00022833"/>
    </source>
</evidence>
<dbReference type="PROSITE" id="PS00028">
    <property type="entry name" value="ZINC_FINGER_C2H2_1"/>
    <property type="match status" value="2"/>
</dbReference>
<dbReference type="PANTHER" id="PTHR44029:SF1">
    <property type="entry name" value="DNAJ HOMOLOG SUBFAMILY C MEMBER 21"/>
    <property type="match status" value="1"/>
</dbReference>
<dbReference type="SUPFAM" id="SSF57667">
    <property type="entry name" value="beta-beta-alpha zinc fingers"/>
    <property type="match status" value="1"/>
</dbReference>
<dbReference type="Pfam" id="PF21884">
    <property type="entry name" value="ZUO1-like_ZHD"/>
    <property type="match status" value="1"/>
</dbReference>
<dbReference type="SMART" id="SM00355">
    <property type="entry name" value="ZnF_C2H2"/>
    <property type="match status" value="2"/>
</dbReference>
<gene>
    <name evidence="8" type="ORF">DAKH74_054890</name>
</gene>
<feature type="domain" description="C2H2-type" evidence="7">
    <location>
        <begin position="594"/>
        <end position="623"/>
    </location>
</feature>
<keyword evidence="1" id="KW-0479">Metal-binding</keyword>
<feature type="compositionally biased region" description="Basic residues" evidence="5">
    <location>
        <begin position="559"/>
        <end position="571"/>
    </location>
</feature>
<feature type="compositionally biased region" description="Acidic residues" evidence="5">
    <location>
        <begin position="506"/>
        <end position="519"/>
    </location>
</feature>
<feature type="compositionally biased region" description="Low complexity" evidence="5">
    <location>
        <begin position="572"/>
        <end position="584"/>
    </location>
</feature>
<dbReference type="GO" id="GO:0005737">
    <property type="term" value="C:cytoplasm"/>
    <property type="evidence" value="ECO:0007669"/>
    <property type="project" value="TreeGrafter"/>
</dbReference>
<reference evidence="8 9" key="1">
    <citation type="journal article" date="2023" name="Elife">
        <title>Identification of key yeast species and microbe-microbe interactions impacting larval growth of Drosophila in the wild.</title>
        <authorList>
            <person name="Mure A."/>
            <person name="Sugiura Y."/>
            <person name="Maeda R."/>
            <person name="Honda K."/>
            <person name="Sakurai N."/>
            <person name="Takahashi Y."/>
            <person name="Watada M."/>
            <person name="Katoh T."/>
            <person name="Gotoh A."/>
            <person name="Gotoh Y."/>
            <person name="Taniguchi I."/>
            <person name="Nakamura K."/>
            <person name="Hayashi T."/>
            <person name="Katayama T."/>
            <person name="Uemura T."/>
            <person name="Hattori Y."/>
        </authorList>
    </citation>
    <scope>NUCLEOTIDE SEQUENCE [LARGE SCALE GENOMIC DNA]</scope>
    <source>
        <strain evidence="8 9">KH-74</strain>
    </source>
</reference>
<dbReference type="InterPro" id="IPR022755">
    <property type="entry name" value="Znf_C2H2_jaz"/>
</dbReference>
<dbReference type="PROSITE" id="PS00636">
    <property type="entry name" value="DNAJ_1"/>
    <property type="match status" value="1"/>
</dbReference>
<dbReference type="InterPro" id="IPR036236">
    <property type="entry name" value="Znf_C2H2_sf"/>
</dbReference>
<proteinExistence type="predicted"/>
<dbReference type="Gene3D" id="1.10.287.110">
    <property type="entry name" value="DnaJ domain"/>
    <property type="match status" value="1"/>
</dbReference>
<dbReference type="Proteomes" id="UP001377567">
    <property type="component" value="Unassembled WGS sequence"/>
</dbReference>
<dbReference type="AlphaFoldDB" id="A0AAV5S749"/>
<dbReference type="EMBL" id="BTGD01000025">
    <property type="protein sequence ID" value="GMM58872.1"/>
    <property type="molecule type" value="Genomic_DNA"/>
</dbReference>
<keyword evidence="2 4" id="KW-0863">Zinc-finger</keyword>
<keyword evidence="3" id="KW-0862">Zinc</keyword>
<dbReference type="InterPro" id="IPR036869">
    <property type="entry name" value="J_dom_sf"/>
</dbReference>
<feature type="domain" description="J" evidence="6">
    <location>
        <begin position="4"/>
        <end position="70"/>
    </location>
</feature>
<evidence type="ECO:0000256" key="1">
    <source>
        <dbReference type="ARBA" id="ARBA00022723"/>
    </source>
</evidence>
<accession>A0AAV5S749</accession>
<dbReference type="InterPro" id="IPR018253">
    <property type="entry name" value="DnaJ_domain_CS"/>
</dbReference>
<dbReference type="PRINTS" id="PR00625">
    <property type="entry name" value="JDOMAIN"/>
</dbReference>
<dbReference type="Gene3D" id="3.30.160.60">
    <property type="entry name" value="Classic Zinc Finger"/>
    <property type="match status" value="1"/>
</dbReference>
<dbReference type="Pfam" id="PF12171">
    <property type="entry name" value="zf-C2H2_jaz"/>
    <property type="match status" value="1"/>
</dbReference>
<feature type="compositionally biased region" description="Acidic residues" evidence="5">
    <location>
        <begin position="460"/>
        <end position="479"/>
    </location>
</feature>
<feature type="compositionally biased region" description="Basic residues" evidence="5">
    <location>
        <begin position="625"/>
        <end position="634"/>
    </location>
</feature>
<feature type="compositionally biased region" description="Basic and acidic residues" evidence="5">
    <location>
        <begin position="330"/>
        <end position="346"/>
    </location>
</feature>
<evidence type="ECO:0000256" key="5">
    <source>
        <dbReference type="SAM" id="MobiDB-lite"/>
    </source>
</evidence>
<dbReference type="FunFam" id="1.10.287.110:FF:000046">
    <property type="entry name" value="dnaJ homolog subfamily C member 21"/>
    <property type="match status" value="1"/>
</dbReference>
<dbReference type="InterPro" id="IPR001623">
    <property type="entry name" value="DnaJ_domain"/>
</dbReference>
<evidence type="ECO:0000256" key="2">
    <source>
        <dbReference type="ARBA" id="ARBA00022771"/>
    </source>
</evidence>
<dbReference type="GO" id="GO:0008270">
    <property type="term" value="F:zinc ion binding"/>
    <property type="evidence" value="ECO:0007669"/>
    <property type="project" value="UniProtKB-KW"/>
</dbReference>
<dbReference type="InterPro" id="IPR054076">
    <property type="entry name" value="ZUO1-like_ZHD"/>
</dbReference>
<feature type="region of interest" description="Disordered" evidence="5">
    <location>
        <begin position="330"/>
        <end position="358"/>
    </location>
</feature>
<dbReference type="PROSITE" id="PS50157">
    <property type="entry name" value="ZINC_FINGER_C2H2_2"/>
    <property type="match status" value="2"/>
</dbReference>
<feature type="region of interest" description="Disordered" evidence="5">
    <location>
        <begin position="612"/>
        <end position="634"/>
    </location>
</feature>
<name>A0AAV5S749_MAUHU</name>
<dbReference type="PANTHER" id="PTHR44029">
    <property type="entry name" value="DNAJ HOMOLOG SUBFAMILY C MEMBER 21"/>
    <property type="match status" value="1"/>
</dbReference>
<evidence type="ECO:0000259" key="6">
    <source>
        <dbReference type="PROSITE" id="PS50076"/>
    </source>
</evidence>
<keyword evidence="9" id="KW-1185">Reference proteome</keyword>
<sequence>MKKCYYELLEVDRNASDIELKKAYRRKALQYHPDKNPDSVEEATEIFASIRAAYEVLSDPQERAWYDSHREQILNDTPVNDDGDYEEYEVDSSVTGVTTEELLMFFNSSLYTKMDNSPAGIYQIAGRIFARLAKDEVYNGRRLGLDKFAKYEDDHFEEEIQELGYLTAVDKHGYTPKPDQYIYPIFGYSNTSYDYLKIFYKKWGGFSTLKSFSWKDEYMYSSTYDRRTKREINKRNEKSRQAARNEYNKTVKRFVSFIKKLDIRMKQGAKLAREGKETVERKQKLGPKRVDPETLKKNRNIPEFEEQSWQTVEDQDWDKLQKRYEEEIEESFHAKNGKEKSSHVESRTGTPSGEQGDDDVEEVVVFECYVCDKIFKSEKQLENHVNTNAHKKKIRNIQWEMKKESMALGLDEVSDFDDFDSAASDVEDIDPEIGTTEDSVDLDKLNEEIAQLERQLAEHDLEDDISSDDDDDLYAEVDLDDIRSLEDEQPSSGIPEASDISPDGVQDSESESESDSDDGIDVRNDELEKLLASLNPSLADINKKAESDSDDSWSGNNNKKTKGKGKKKTKTKNTSSSSKVNVSSFVPGQNEGVEKCATCGVAFDSRNKLFSHVKNTGHAAPPSKVKGKKKKGKK</sequence>
<feature type="region of interest" description="Disordered" evidence="5">
    <location>
        <begin position="458"/>
        <end position="586"/>
    </location>
</feature>
<dbReference type="InterPro" id="IPR013087">
    <property type="entry name" value="Znf_C2H2_type"/>
</dbReference>
<protein>
    <submittedName>
        <fullName evidence="8">Jjj1 protein</fullName>
    </submittedName>
</protein>
<comment type="caution">
    <text evidence="8">The sequence shown here is derived from an EMBL/GenBank/DDBJ whole genome shotgun (WGS) entry which is preliminary data.</text>
</comment>
<dbReference type="SMART" id="SM00271">
    <property type="entry name" value="DnaJ"/>
    <property type="match status" value="1"/>
</dbReference>
<evidence type="ECO:0000313" key="9">
    <source>
        <dbReference type="Proteomes" id="UP001377567"/>
    </source>
</evidence>
<feature type="compositionally biased region" description="Basic and acidic residues" evidence="5">
    <location>
        <begin position="272"/>
        <end position="302"/>
    </location>
</feature>
<evidence type="ECO:0000313" key="8">
    <source>
        <dbReference type="EMBL" id="GMM58872.1"/>
    </source>
</evidence>